<protein>
    <recommendedName>
        <fullName evidence="2">Protein kinase domain-containing protein</fullName>
    </recommendedName>
</protein>
<evidence type="ECO:0000259" key="2">
    <source>
        <dbReference type="PROSITE" id="PS50011"/>
    </source>
</evidence>
<dbReference type="AlphaFoldDB" id="A0A5C3MP94"/>
<reference evidence="3 4" key="1">
    <citation type="journal article" date="2019" name="Nat. Ecol. Evol.">
        <title>Megaphylogeny resolves global patterns of mushroom evolution.</title>
        <authorList>
            <person name="Varga T."/>
            <person name="Krizsan K."/>
            <person name="Foldi C."/>
            <person name="Dima B."/>
            <person name="Sanchez-Garcia M."/>
            <person name="Sanchez-Ramirez S."/>
            <person name="Szollosi G.J."/>
            <person name="Szarkandi J.G."/>
            <person name="Papp V."/>
            <person name="Albert L."/>
            <person name="Andreopoulos W."/>
            <person name="Angelini C."/>
            <person name="Antonin V."/>
            <person name="Barry K.W."/>
            <person name="Bougher N.L."/>
            <person name="Buchanan P."/>
            <person name="Buyck B."/>
            <person name="Bense V."/>
            <person name="Catcheside P."/>
            <person name="Chovatia M."/>
            <person name="Cooper J."/>
            <person name="Damon W."/>
            <person name="Desjardin D."/>
            <person name="Finy P."/>
            <person name="Geml J."/>
            <person name="Haridas S."/>
            <person name="Hughes K."/>
            <person name="Justo A."/>
            <person name="Karasinski D."/>
            <person name="Kautmanova I."/>
            <person name="Kiss B."/>
            <person name="Kocsube S."/>
            <person name="Kotiranta H."/>
            <person name="LaButti K.M."/>
            <person name="Lechner B.E."/>
            <person name="Liimatainen K."/>
            <person name="Lipzen A."/>
            <person name="Lukacs Z."/>
            <person name="Mihaltcheva S."/>
            <person name="Morgado L.N."/>
            <person name="Niskanen T."/>
            <person name="Noordeloos M.E."/>
            <person name="Ohm R.A."/>
            <person name="Ortiz-Santana B."/>
            <person name="Ovrebo C."/>
            <person name="Racz N."/>
            <person name="Riley R."/>
            <person name="Savchenko A."/>
            <person name="Shiryaev A."/>
            <person name="Soop K."/>
            <person name="Spirin V."/>
            <person name="Szebenyi C."/>
            <person name="Tomsovsky M."/>
            <person name="Tulloss R.E."/>
            <person name="Uehling J."/>
            <person name="Grigoriev I.V."/>
            <person name="Vagvolgyi C."/>
            <person name="Papp T."/>
            <person name="Martin F.M."/>
            <person name="Miettinen O."/>
            <person name="Hibbett D.S."/>
            <person name="Nagy L.G."/>
        </authorList>
    </citation>
    <scope>NUCLEOTIDE SEQUENCE [LARGE SCALE GENOMIC DNA]</scope>
    <source>
        <strain evidence="3 4">OMC1185</strain>
    </source>
</reference>
<dbReference type="Gene3D" id="1.10.510.10">
    <property type="entry name" value="Transferase(Phosphotransferase) domain 1"/>
    <property type="match status" value="1"/>
</dbReference>
<proteinExistence type="predicted"/>
<feature type="domain" description="Protein kinase" evidence="2">
    <location>
        <begin position="106"/>
        <end position="361"/>
    </location>
</feature>
<dbReference type="OrthoDB" id="2744451at2759"/>
<sequence>MTAQPTRRSARILALSTAVNKLSIPPSKSTFPSKSARASSAGRPKRKVQAANLDASATEDTGRSPKRRRMNAGAYTVRSKPDPQYTDPAFIAKAREEYRTTARNPLHAVPIWGRNPFKEMWKGHKFPDPKIHALPPMDPVGPLKRLNIRYRELSCVEVVRDENEEGVDYSSIFRVRYKGKGYILKLFHSTVIPDCVAECGPHKFAREKRAYERLLHHGVCAQGFVPMCYGWFELRVPKRSQWLRSFASDEKPPYALLIEDVADAETLSVLNISVPIAEQALLAAEHLHEAGVLHNDLLPRNTLVRRDGTVVIIDFDKASTWPHEDVDLLALKQEMQLCWCIYFAHMLTDQLMGLTPDEVSY</sequence>
<evidence type="ECO:0000313" key="4">
    <source>
        <dbReference type="Proteomes" id="UP000305948"/>
    </source>
</evidence>
<name>A0A5C3MP94_9AGAM</name>
<dbReference type="InterPro" id="IPR000719">
    <property type="entry name" value="Prot_kinase_dom"/>
</dbReference>
<organism evidence="3 4">
    <name type="scientific">Heliocybe sulcata</name>
    <dbReference type="NCBI Taxonomy" id="5364"/>
    <lineage>
        <taxon>Eukaryota</taxon>
        <taxon>Fungi</taxon>
        <taxon>Dikarya</taxon>
        <taxon>Basidiomycota</taxon>
        <taxon>Agaricomycotina</taxon>
        <taxon>Agaricomycetes</taxon>
        <taxon>Gloeophyllales</taxon>
        <taxon>Gloeophyllaceae</taxon>
        <taxon>Heliocybe</taxon>
    </lineage>
</organism>
<dbReference type="EMBL" id="ML213525">
    <property type="protein sequence ID" value="TFK47192.1"/>
    <property type="molecule type" value="Genomic_DNA"/>
</dbReference>
<evidence type="ECO:0000313" key="3">
    <source>
        <dbReference type="EMBL" id="TFK47192.1"/>
    </source>
</evidence>
<dbReference type="GO" id="GO:0005524">
    <property type="term" value="F:ATP binding"/>
    <property type="evidence" value="ECO:0007669"/>
    <property type="project" value="InterPro"/>
</dbReference>
<dbReference type="Proteomes" id="UP000305948">
    <property type="component" value="Unassembled WGS sequence"/>
</dbReference>
<dbReference type="GO" id="GO:0004672">
    <property type="term" value="F:protein kinase activity"/>
    <property type="evidence" value="ECO:0007669"/>
    <property type="project" value="InterPro"/>
</dbReference>
<feature type="compositionally biased region" description="Polar residues" evidence="1">
    <location>
        <begin position="26"/>
        <end position="38"/>
    </location>
</feature>
<dbReference type="STRING" id="5364.A0A5C3MP94"/>
<dbReference type="SUPFAM" id="SSF56112">
    <property type="entry name" value="Protein kinase-like (PK-like)"/>
    <property type="match status" value="1"/>
</dbReference>
<accession>A0A5C3MP94</accession>
<evidence type="ECO:0000256" key="1">
    <source>
        <dbReference type="SAM" id="MobiDB-lite"/>
    </source>
</evidence>
<feature type="region of interest" description="Disordered" evidence="1">
    <location>
        <begin position="23"/>
        <end position="71"/>
    </location>
</feature>
<keyword evidence="4" id="KW-1185">Reference proteome</keyword>
<dbReference type="InterPro" id="IPR011009">
    <property type="entry name" value="Kinase-like_dom_sf"/>
</dbReference>
<dbReference type="PROSITE" id="PS50011">
    <property type="entry name" value="PROTEIN_KINASE_DOM"/>
    <property type="match status" value="1"/>
</dbReference>
<gene>
    <name evidence="3" type="ORF">OE88DRAFT_1738876</name>
</gene>